<dbReference type="InterPro" id="IPR024761">
    <property type="entry name" value="TFIIIC_delta_N"/>
</dbReference>
<evidence type="ECO:0000313" key="3">
    <source>
        <dbReference type="EMBL" id="KAJ3661420.1"/>
    </source>
</evidence>
<dbReference type="PANTHER" id="PTHR15496:SF2">
    <property type="entry name" value="GENERAL TRANSCRIPTION FACTOR 3C POLYPEPTIDE 4"/>
    <property type="match status" value="1"/>
</dbReference>
<proteinExistence type="predicted"/>
<feature type="domain" description="Transcription factor IIIC 90kDa subunit N-terminal" evidence="2">
    <location>
        <begin position="26"/>
        <end position="285"/>
    </location>
</feature>
<gene>
    <name evidence="3" type="ORF">Zmor_005815</name>
</gene>
<dbReference type="GO" id="GO:0006384">
    <property type="term" value="P:transcription initiation at RNA polymerase III promoter"/>
    <property type="evidence" value="ECO:0007669"/>
    <property type="project" value="InterPro"/>
</dbReference>
<dbReference type="PANTHER" id="PTHR15496">
    <property type="entry name" value="GENERAL TRANSCRIPTION FACTOR 3C POLYPEPTIDE 4 FAMILY"/>
    <property type="match status" value="1"/>
</dbReference>
<name>A0AA38ISK3_9CUCU</name>
<dbReference type="Proteomes" id="UP001168821">
    <property type="component" value="Unassembled WGS sequence"/>
</dbReference>
<dbReference type="GO" id="GO:0004402">
    <property type="term" value="F:histone acetyltransferase activity"/>
    <property type="evidence" value="ECO:0007669"/>
    <property type="project" value="InterPro"/>
</dbReference>
<reference evidence="3" key="1">
    <citation type="journal article" date="2023" name="G3 (Bethesda)">
        <title>Whole genome assemblies of Zophobas morio and Tenebrio molitor.</title>
        <authorList>
            <person name="Kaur S."/>
            <person name="Stinson S.A."/>
            <person name="diCenzo G.C."/>
        </authorList>
    </citation>
    <scope>NUCLEOTIDE SEQUENCE</scope>
    <source>
        <strain evidence="3">QUZm001</strain>
    </source>
</reference>
<dbReference type="EMBL" id="JALNTZ010000002">
    <property type="protein sequence ID" value="KAJ3661420.1"/>
    <property type="molecule type" value="Genomic_DNA"/>
</dbReference>
<feature type="region of interest" description="Disordered" evidence="1">
    <location>
        <begin position="763"/>
        <end position="810"/>
    </location>
</feature>
<accession>A0AA38ISK3</accession>
<comment type="caution">
    <text evidence="3">The sequence shown here is derived from an EMBL/GenBank/DDBJ whole genome shotgun (WGS) entry which is preliminary data.</text>
</comment>
<dbReference type="Pfam" id="PF12657">
    <property type="entry name" value="TFIIIC_delta"/>
    <property type="match status" value="1"/>
</dbReference>
<dbReference type="GO" id="GO:0000127">
    <property type="term" value="C:transcription factor TFIIIC complex"/>
    <property type="evidence" value="ECO:0007669"/>
    <property type="project" value="InterPro"/>
</dbReference>
<protein>
    <recommendedName>
        <fullName evidence="2">Transcription factor IIIC 90kDa subunit N-terminal domain-containing protein</fullName>
    </recommendedName>
</protein>
<evidence type="ECO:0000313" key="4">
    <source>
        <dbReference type="Proteomes" id="UP001168821"/>
    </source>
</evidence>
<dbReference type="InterPro" id="IPR044230">
    <property type="entry name" value="GTF3C4"/>
</dbReference>
<sequence>MSVQVKSLDHIQLNNRVSTNFACEYSEDGKIFLLLENGVCILTLKGCMDNIFPRFSFKKDLVKLSDTSICENVDIDLSSFINDLNRNSLYETVLDVGLCGNAINTTPIAAAPVYAMWSPRGIVEKTDCALAILTSLNNIEIYVEAIDENEISSFIRVANFAKDISEYYRRTWKRVDGASPECKLIELKKRIEQVTPTAFTWSHVILKDRKACCVLFVGHQDGSITVWRFVERKASEVYESKLQFLERYHTKMKKITSLHWFCRKSDAGGLSIGDVNGHICAVSVSKLSTDKIKFSEEVVFNAENDLKVDKICILNHQNVTYLIAVKQNYFQIYAINEYGDVIEGKLIQVGNLYITGVLHYEKNILLVLSVCGQMKQIEFSLLNNEICFSEKFIQLDFDTNKYRTHGFLLSPNKVFLGVLSYPCHLKDVSKGKNFVNFFILKNKSKDPFETLMNISATTIRDYWDCFETLRVTCLQEKVFPWKGIDPNLNYDTLPLLKLKILRWISKLSEKIYPMIARVEEYHIKAYVLLNYAVDIKLAVQRMTKLLNVYFSEKKLSLFQMQSLDLLNFFLKEMVVTDVLTKANLGEVFVDEMYNVMKIANELQYPPMPQWTSCVPYHLDSRCAISLMPLHITPGYKCPFCKCVVSKDMDKEYYPIFCPYCDIPMKRRHFDKKYKKTTDDTLEVTKLDDIVTSDCNIDCLKEEIHFSDIEENTTDYVVLTDSEDERDDSVRELHYKIKKIALATAPEELEQIIFSADAGNMEIESGKSQLKSHNGESDDEYDEEEEHVNDEEEGDNGIEEEECDGNEDEAE</sequence>
<organism evidence="3 4">
    <name type="scientific">Zophobas morio</name>
    <dbReference type="NCBI Taxonomy" id="2755281"/>
    <lineage>
        <taxon>Eukaryota</taxon>
        <taxon>Metazoa</taxon>
        <taxon>Ecdysozoa</taxon>
        <taxon>Arthropoda</taxon>
        <taxon>Hexapoda</taxon>
        <taxon>Insecta</taxon>
        <taxon>Pterygota</taxon>
        <taxon>Neoptera</taxon>
        <taxon>Endopterygota</taxon>
        <taxon>Coleoptera</taxon>
        <taxon>Polyphaga</taxon>
        <taxon>Cucujiformia</taxon>
        <taxon>Tenebrionidae</taxon>
        <taxon>Zophobas</taxon>
    </lineage>
</organism>
<feature type="compositionally biased region" description="Acidic residues" evidence="1">
    <location>
        <begin position="776"/>
        <end position="810"/>
    </location>
</feature>
<keyword evidence="4" id="KW-1185">Reference proteome</keyword>
<evidence type="ECO:0000259" key="2">
    <source>
        <dbReference type="Pfam" id="PF12657"/>
    </source>
</evidence>
<evidence type="ECO:0000256" key="1">
    <source>
        <dbReference type="SAM" id="MobiDB-lite"/>
    </source>
</evidence>
<dbReference type="AlphaFoldDB" id="A0AA38ISK3"/>